<sequence>MAFVIDLLQILGGFIVGAIAGFFIARNYMKKYMKKNPPINEQMIRAMMSQMGRTPSQKQVKQTMKAMTKYMD</sequence>
<dbReference type="GO" id="GO:0016020">
    <property type="term" value="C:membrane"/>
    <property type="evidence" value="ECO:0007669"/>
    <property type="project" value="UniProtKB-SubCell"/>
</dbReference>
<evidence type="ECO:0000256" key="2">
    <source>
        <dbReference type="ARBA" id="ARBA00006694"/>
    </source>
</evidence>
<keyword evidence="5 6" id="KW-0472">Membrane</keyword>
<comment type="subcellular location">
    <subcellularLocation>
        <location evidence="1">Membrane</location>
        <topology evidence="1">Single-pass membrane protein</topology>
    </subcellularLocation>
</comment>
<evidence type="ECO:0000256" key="6">
    <source>
        <dbReference type="SAM" id="Phobius"/>
    </source>
</evidence>
<evidence type="ECO:0000256" key="3">
    <source>
        <dbReference type="ARBA" id="ARBA00022692"/>
    </source>
</evidence>
<comment type="similarity">
    <text evidence="2">Belongs to the UPF0154 family.</text>
</comment>
<dbReference type="Pfam" id="PF03672">
    <property type="entry name" value="UPF0154"/>
    <property type="match status" value="1"/>
</dbReference>
<gene>
    <name evidence="7" type="ORF">IAD49_03225</name>
</gene>
<dbReference type="HAMAP" id="MF_00363">
    <property type="entry name" value="UPF0154"/>
    <property type="match status" value="1"/>
</dbReference>
<evidence type="ECO:0000313" key="7">
    <source>
        <dbReference type="EMBL" id="HIU22574.1"/>
    </source>
</evidence>
<evidence type="ECO:0000256" key="1">
    <source>
        <dbReference type="ARBA" id="ARBA00004167"/>
    </source>
</evidence>
<dbReference type="Proteomes" id="UP000824087">
    <property type="component" value="Unassembled WGS sequence"/>
</dbReference>
<keyword evidence="3 6" id="KW-0812">Transmembrane</keyword>
<evidence type="ECO:0000256" key="5">
    <source>
        <dbReference type="ARBA" id="ARBA00023136"/>
    </source>
</evidence>
<comment type="caution">
    <text evidence="7">The sequence shown here is derived from an EMBL/GenBank/DDBJ whole genome shotgun (WGS) entry which is preliminary data.</text>
</comment>
<keyword evidence="4 6" id="KW-1133">Transmembrane helix</keyword>
<evidence type="ECO:0000313" key="8">
    <source>
        <dbReference type="Proteomes" id="UP000824087"/>
    </source>
</evidence>
<proteinExistence type="inferred from homology"/>
<dbReference type="EMBL" id="DVML01000020">
    <property type="protein sequence ID" value="HIU22574.1"/>
    <property type="molecule type" value="Genomic_DNA"/>
</dbReference>
<accession>A0A9D1HUD4</accession>
<dbReference type="AlphaFoldDB" id="A0A9D1HUD4"/>
<dbReference type="InterPro" id="IPR005359">
    <property type="entry name" value="UPF0154"/>
</dbReference>
<name>A0A9D1HUD4_9BACT</name>
<feature type="transmembrane region" description="Helical" evidence="6">
    <location>
        <begin position="6"/>
        <end position="25"/>
    </location>
</feature>
<protein>
    <submittedName>
        <fullName evidence="7">YneF family protein</fullName>
    </submittedName>
</protein>
<organism evidence="7 8">
    <name type="scientific">Candidatus Fimihabitans intestinipullorum</name>
    <dbReference type="NCBI Taxonomy" id="2840820"/>
    <lineage>
        <taxon>Bacteria</taxon>
        <taxon>Bacillati</taxon>
        <taxon>Mycoplasmatota</taxon>
        <taxon>Mycoplasmatota incertae sedis</taxon>
        <taxon>Candidatus Fimihabitans</taxon>
    </lineage>
</organism>
<reference evidence="7" key="1">
    <citation type="submission" date="2020-10" db="EMBL/GenBank/DDBJ databases">
        <authorList>
            <person name="Gilroy R."/>
        </authorList>
    </citation>
    <scope>NUCLEOTIDE SEQUENCE</scope>
    <source>
        <strain evidence="7">CHK197-8231</strain>
    </source>
</reference>
<evidence type="ECO:0000256" key="4">
    <source>
        <dbReference type="ARBA" id="ARBA00022989"/>
    </source>
</evidence>
<reference evidence="7" key="2">
    <citation type="journal article" date="2021" name="PeerJ">
        <title>Extensive microbial diversity within the chicken gut microbiome revealed by metagenomics and culture.</title>
        <authorList>
            <person name="Gilroy R."/>
            <person name="Ravi A."/>
            <person name="Getino M."/>
            <person name="Pursley I."/>
            <person name="Horton D.L."/>
            <person name="Alikhan N.F."/>
            <person name="Baker D."/>
            <person name="Gharbi K."/>
            <person name="Hall N."/>
            <person name="Watson M."/>
            <person name="Adriaenssens E.M."/>
            <person name="Foster-Nyarko E."/>
            <person name="Jarju S."/>
            <person name="Secka A."/>
            <person name="Antonio M."/>
            <person name="Oren A."/>
            <person name="Chaudhuri R.R."/>
            <person name="La Ragione R."/>
            <person name="Hildebrand F."/>
            <person name="Pallen M.J."/>
        </authorList>
    </citation>
    <scope>NUCLEOTIDE SEQUENCE</scope>
    <source>
        <strain evidence="7">CHK197-8231</strain>
    </source>
</reference>